<keyword evidence="4" id="KW-0547">Nucleotide-binding</keyword>
<evidence type="ECO:0000256" key="3">
    <source>
        <dbReference type="ARBA" id="ARBA00022679"/>
    </source>
</evidence>
<proteinExistence type="inferred from homology"/>
<keyword evidence="9" id="KW-1185">Reference proteome</keyword>
<keyword evidence="6" id="KW-0067">ATP-binding</keyword>
<dbReference type="PROSITE" id="PS51285">
    <property type="entry name" value="AGC_KINASE_CTER"/>
    <property type="match status" value="1"/>
</dbReference>
<evidence type="ECO:0000256" key="6">
    <source>
        <dbReference type="ARBA" id="ARBA00022840"/>
    </source>
</evidence>
<dbReference type="InterPro" id="IPR020103">
    <property type="entry name" value="PsdUridine_synth_cat_dom_sf"/>
</dbReference>
<protein>
    <recommendedName>
        <fullName evidence="7">AGC-kinase C-terminal domain-containing protein</fullName>
    </recommendedName>
</protein>
<reference evidence="8 9" key="1">
    <citation type="submission" date="2024-02" db="EMBL/GenBank/DDBJ databases">
        <authorList>
            <person name="Chen Y."/>
            <person name="Shah S."/>
            <person name="Dougan E. K."/>
            <person name="Thang M."/>
            <person name="Chan C."/>
        </authorList>
    </citation>
    <scope>NUCLEOTIDE SEQUENCE [LARGE SCALE GENOMIC DNA]</scope>
</reference>
<evidence type="ECO:0000259" key="7">
    <source>
        <dbReference type="PROSITE" id="PS51285"/>
    </source>
</evidence>
<evidence type="ECO:0000313" key="9">
    <source>
        <dbReference type="Proteomes" id="UP001642484"/>
    </source>
</evidence>
<comment type="similarity">
    <text evidence="1">Belongs to the pseudouridine synthase RluA family.</text>
</comment>
<accession>A0ABP0MFB1</accession>
<dbReference type="SUPFAM" id="SSF55120">
    <property type="entry name" value="Pseudouridine synthase"/>
    <property type="match status" value="1"/>
</dbReference>
<keyword evidence="3" id="KW-0808">Transferase</keyword>
<evidence type="ECO:0000256" key="2">
    <source>
        <dbReference type="ARBA" id="ARBA00022527"/>
    </source>
</evidence>
<evidence type="ECO:0000256" key="4">
    <source>
        <dbReference type="ARBA" id="ARBA00022741"/>
    </source>
</evidence>
<dbReference type="Proteomes" id="UP001642484">
    <property type="component" value="Unassembled WGS sequence"/>
</dbReference>
<evidence type="ECO:0000256" key="1">
    <source>
        <dbReference type="ARBA" id="ARBA00010876"/>
    </source>
</evidence>
<dbReference type="InterPro" id="IPR006145">
    <property type="entry name" value="PsdUridine_synth_RsuA/RluA"/>
</dbReference>
<evidence type="ECO:0000313" key="8">
    <source>
        <dbReference type="EMBL" id="CAK9049773.1"/>
    </source>
</evidence>
<dbReference type="EMBL" id="CAXAMN010017113">
    <property type="protein sequence ID" value="CAK9049773.1"/>
    <property type="molecule type" value="Genomic_DNA"/>
</dbReference>
<sequence length="723" mass="81383">MRVADTVFHRSKEIMWRDAKTQDLANTLWALTRVGWSMPEDLIKELESRHLPTIELVACLSALAEARNVSSSLWQKADPKAGTWCGHSPSARALGTLLWAHATAQVDPSPNLLKELRISVMSPQSLANSLWSLAKLQVDIPANAIDECRKILQKDLARFKPQEFASCVWAIGSMEKPAVEFFESLQLPDLRPFEDHHLSQVAWAFSSAGVRRLEVLELLASEMLCRNGFSLQAIANITWALKNLEFAQFAPHAAALHAHLQGLVARRLILSHGLPANEDVDSLLGILWANRENDVLTGAITSSLQRLGRKMDLARQSNPQSGILTQACDEHADTDQPRLQLEVPGVVVIYKPHGWEVDTVSTEQSGRKLSTFIRSRFDLEGFVSRLDTPSSGLLLSATCYEGLLLLQAQRELGRLERDYLVLCRGWVHGDGEITWKLRRIGRKTEVSVYGRPACTKVKLLAQLSADGQTSQNKVSLLCLRIESGRMHQIRSHLAHMGHPVVGDQRYSEAVHFEKGFAARHSRQTPLAVRQKTVTQTIESEPPLAAEAPHFLHRYRLSFYDLYDKRHEAFCPLPQHLTEYLGKCSPHQGSENLQPWLEGYLQSWILRRDLEVDPLTVRRQYGLGPAELHLQVCYHGANPFALNELNVIPPFKPNVSEEGDVKYFDKEFVDLPVWRCEGRLVFGCTLWHAAVVNSEVADGAHLRDVNHFEGFTYQASDLDERARP</sequence>
<dbReference type="Pfam" id="PF00849">
    <property type="entry name" value="PseudoU_synth_2"/>
    <property type="match status" value="1"/>
</dbReference>
<keyword evidence="5" id="KW-0418">Kinase</keyword>
<dbReference type="InterPro" id="IPR000961">
    <property type="entry name" value="AGC-kinase_C"/>
</dbReference>
<evidence type="ECO:0000256" key="5">
    <source>
        <dbReference type="ARBA" id="ARBA00022777"/>
    </source>
</evidence>
<name>A0ABP0MFB1_9DINO</name>
<keyword evidence="2" id="KW-0723">Serine/threonine-protein kinase</keyword>
<comment type="caution">
    <text evidence="8">The sequence shown here is derived from an EMBL/GenBank/DDBJ whole genome shotgun (WGS) entry which is preliminary data.</text>
</comment>
<dbReference type="InterPro" id="IPR050188">
    <property type="entry name" value="RluA_PseudoU_synthase"/>
</dbReference>
<dbReference type="PANTHER" id="PTHR21600">
    <property type="entry name" value="MITOCHONDRIAL RNA PSEUDOURIDINE SYNTHASE"/>
    <property type="match status" value="1"/>
</dbReference>
<organism evidence="8 9">
    <name type="scientific">Durusdinium trenchii</name>
    <dbReference type="NCBI Taxonomy" id="1381693"/>
    <lineage>
        <taxon>Eukaryota</taxon>
        <taxon>Sar</taxon>
        <taxon>Alveolata</taxon>
        <taxon>Dinophyceae</taxon>
        <taxon>Suessiales</taxon>
        <taxon>Symbiodiniaceae</taxon>
        <taxon>Durusdinium</taxon>
    </lineage>
</organism>
<dbReference type="CDD" id="cd02869">
    <property type="entry name" value="PseudoU_synth_RluA_like"/>
    <property type="match status" value="1"/>
</dbReference>
<dbReference type="SMART" id="SM00133">
    <property type="entry name" value="S_TK_X"/>
    <property type="match status" value="1"/>
</dbReference>
<dbReference type="PANTHER" id="PTHR21600:SF87">
    <property type="entry name" value="RNA PSEUDOURIDYLATE SYNTHASE DOMAIN-CONTAINING PROTEIN 1"/>
    <property type="match status" value="1"/>
</dbReference>
<gene>
    <name evidence="8" type="ORF">CCMP2556_LOCUS25430</name>
</gene>
<dbReference type="Gene3D" id="3.30.2350.10">
    <property type="entry name" value="Pseudouridine synthase"/>
    <property type="match status" value="1"/>
</dbReference>
<feature type="domain" description="AGC-kinase C-terminal" evidence="7">
    <location>
        <begin position="634"/>
        <end position="722"/>
    </location>
</feature>